<keyword evidence="2" id="KW-1185">Reference proteome</keyword>
<evidence type="ECO:0000313" key="1">
    <source>
        <dbReference type="Ensembl" id="ENSCINP00000031087.1"/>
    </source>
</evidence>
<dbReference type="EMBL" id="EAAA01000677">
    <property type="status" value="NOT_ANNOTATED_CDS"/>
    <property type="molecule type" value="Genomic_DNA"/>
</dbReference>
<evidence type="ECO:0000313" key="2">
    <source>
        <dbReference type="Proteomes" id="UP000008144"/>
    </source>
</evidence>
<reference evidence="1" key="4">
    <citation type="submission" date="2025-09" db="UniProtKB">
        <authorList>
            <consortium name="Ensembl"/>
        </authorList>
    </citation>
    <scope>IDENTIFICATION</scope>
</reference>
<protein>
    <submittedName>
        <fullName evidence="1">Uncharacterized protein</fullName>
    </submittedName>
</protein>
<dbReference type="Ensembl" id="ENSCINT00000030918.1">
    <property type="protein sequence ID" value="ENSCINP00000031087.1"/>
    <property type="gene ID" value="ENSCING00000023027.1"/>
</dbReference>
<dbReference type="InParanoid" id="H2XN54"/>
<dbReference type="Proteomes" id="UP000008144">
    <property type="component" value="Chromosome 11"/>
</dbReference>
<reference evidence="2" key="1">
    <citation type="journal article" date="2002" name="Science">
        <title>The draft genome of Ciona intestinalis: insights into chordate and vertebrate origins.</title>
        <authorList>
            <person name="Dehal P."/>
            <person name="Satou Y."/>
            <person name="Campbell R.K."/>
            <person name="Chapman J."/>
            <person name="Degnan B."/>
            <person name="De Tomaso A."/>
            <person name="Davidson B."/>
            <person name="Di Gregorio A."/>
            <person name="Gelpke M."/>
            <person name="Goodstein D.M."/>
            <person name="Harafuji N."/>
            <person name="Hastings K.E."/>
            <person name="Ho I."/>
            <person name="Hotta K."/>
            <person name="Huang W."/>
            <person name="Kawashima T."/>
            <person name="Lemaire P."/>
            <person name="Martinez D."/>
            <person name="Meinertzhagen I.A."/>
            <person name="Necula S."/>
            <person name="Nonaka M."/>
            <person name="Putnam N."/>
            <person name="Rash S."/>
            <person name="Saiga H."/>
            <person name="Satake M."/>
            <person name="Terry A."/>
            <person name="Yamada L."/>
            <person name="Wang H.G."/>
            <person name="Awazu S."/>
            <person name="Azumi K."/>
            <person name="Boore J."/>
            <person name="Branno M."/>
            <person name="Chin-Bow S."/>
            <person name="DeSantis R."/>
            <person name="Doyle S."/>
            <person name="Francino P."/>
            <person name="Keys D.N."/>
            <person name="Haga S."/>
            <person name="Hayashi H."/>
            <person name="Hino K."/>
            <person name="Imai K.S."/>
            <person name="Inaba K."/>
            <person name="Kano S."/>
            <person name="Kobayashi K."/>
            <person name="Kobayashi M."/>
            <person name="Lee B.I."/>
            <person name="Makabe K.W."/>
            <person name="Manohar C."/>
            <person name="Matassi G."/>
            <person name="Medina M."/>
            <person name="Mochizuki Y."/>
            <person name="Mount S."/>
            <person name="Morishita T."/>
            <person name="Miura S."/>
            <person name="Nakayama A."/>
            <person name="Nishizaka S."/>
            <person name="Nomoto H."/>
            <person name="Ohta F."/>
            <person name="Oishi K."/>
            <person name="Rigoutsos I."/>
            <person name="Sano M."/>
            <person name="Sasaki A."/>
            <person name="Sasakura Y."/>
            <person name="Shoguchi E."/>
            <person name="Shin-i T."/>
            <person name="Spagnuolo A."/>
            <person name="Stainier D."/>
            <person name="Suzuki M.M."/>
            <person name="Tassy O."/>
            <person name="Takatori N."/>
            <person name="Tokuoka M."/>
            <person name="Yagi K."/>
            <person name="Yoshizaki F."/>
            <person name="Wada S."/>
            <person name="Zhang C."/>
            <person name="Hyatt P.D."/>
            <person name="Larimer F."/>
            <person name="Detter C."/>
            <person name="Doggett N."/>
            <person name="Glavina T."/>
            <person name="Hawkins T."/>
            <person name="Richardson P."/>
            <person name="Lucas S."/>
            <person name="Kohara Y."/>
            <person name="Levine M."/>
            <person name="Satoh N."/>
            <person name="Rokhsar D.S."/>
        </authorList>
    </citation>
    <scope>NUCLEOTIDE SEQUENCE [LARGE SCALE GENOMIC DNA]</scope>
</reference>
<proteinExistence type="predicted"/>
<name>H2XN54_CIOIN</name>
<dbReference type="HOGENOM" id="CLU_3224235_0_0_1"/>
<reference evidence="1" key="3">
    <citation type="submission" date="2025-08" db="UniProtKB">
        <authorList>
            <consortium name="Ensembl"/>
        </authorList>
    </citation>
    <scope>IDENTIFICATION</scope>
</reference>
<organism evidence="1 2">
    <name type="scientific">Ciona intestinalis</name>
    <name type="common">Transparent sea squirt</name>
    <name type="synonym">Ascidia intestinalis</name>
    <dbReference type="NCBI Taxonomy" id="7719"/>
    <lineage>
        <taxon>Eukaryota</taxon>
        <taxon>Metazoa</taxon>
        <taxon>Chordata</taxon>
        <taxon>Tunicata</taxon>
        <taxon>Ascidiacea</taxon>
        <taxon>Phlebobranchia</taxon>
        <taxon>Cionidae</taxon>
        <taxon>Ciona</taxon>
    </lineage>
</organism>
<dbReference type="AlphaFoldDB" id="H2XN54"/>
<reference evidence="1" key="2">
    <citation type="journal article" date="2008" name="Genome Biol.">
        <title>Improved genome assembly and evidence-based global gene model set for the chordate Ciona intestinalis: new insight into intron and operon populations.</title>
        <authorList>
            <person name="Satou Y."/>
            <person name="Mineta K."/>
            <person name="Ogasawara M."/>
            <person name="Sasakura Y."/>
            <person name="Shoguchi E."/>
            <person name="Ueno K."/>
            <person name="Yamada L."/>
            <person name="Matsumoto J."/>
            <person name="Wasserscheid J."/>
            <person name="Dewar K."/>
            <person name="Wiley G.B."/>
            <person name="Macmil S.L."/>
            <person name="Roe B.A."/>
            <person name="Zeller R.W."/>
            <person name="Hastings K.E."/>
            <person name="Lemaire P."/>
            <person name="Lindquist E."/>
            <person name="Endo T."/>
            <person name="Hotta K."/>
            <person name="Inaba K."/>
        </authorList>
    </citation>
    <scope>NUCLEOTIDE SEQUENCE [LARGE SCALE GENOMIC DNA]</scope>
    <source>
        <strain evidence="1">wild type</strain>
    </source>
</reference>
<sequence length="44" mass="5123">MDDVQCISFQCMGQLQTKGNQPPIKTDLNQHFDVSLKFHQIFLK</sequence>
<accession>H2XN54</accession>